<organism evidence="2 3">
    <name type="scientific">Paenibacillus vulneris</name>
    <dbReference type="NCBI Taxonomy" id="1133364"/>
    <lineage>
        <taxon>Bacteria</taxon>
        <taxon>Bacillati</taxon>
        <taxon>Bacillota</taxon>
        <taxon>Bacilli</taxon>
        <taxon>Bacillales</taxon>
        <taxon>Paenibacillaceae</taxon>
        <taxon>Paenibacillus</taxon>
    </lineage>
</organism>
<proteinExistence type="predicted"/>
<reference evidence="3" key="1">
    <citation type="journal article" date="2019" name="Int. J. Syst. Evol. Microbiol.">
        <title>The Global Catalogue of Microorganisms (GCM) 10K type strain sequencing project: providing services to taxonomists for standard genome sequencing and annotation.</title>
        <authorList>
            <consortium name="The Broad Institute Genomics Platform"/>
            <consortium name="The Broad Institute Genome Sequencing Center for Infectious Disease"/>
            <person name="Wu L."/>
            <person name="Ma J."/>
        </authorList>
    </citation>
    <scope>NUCLEOTIDE SEQUENCE [LARGE SCALE GENOMIC DNA]</scope>
    <source>
        <strain evidence="3">CCUG 53270</strain>
    </source>
</reference>
<evidence type="ECO:0000313" key="3">
    <source>
        <dbReference type="Proteomes" id="UP001597180"/>
    </source>
</evidence>
<dbReference type="EMBL" id="JBHTLU010000014">
    <property type="protein sequence ID" value="MFD1220933.1"/>
    <property type="molecule type" value="Genomic_DNA"/>
</dbReference>
<keyword evidence="3" id="KW-1185">Reference proteome</keyword>
<gene>
    <name evidence="2" type="ORF">ACFQ4B_12480</name>
</gene>
<feature type="transmembrane region" description="Helical" evidence="1">
    <location>
        <begin position="37"/>
        <end position="55"/>
    </location>
</feature>
<comment type="caution">
    <text evidence="2">The sequence shown here is derived from an EMBL/GenBank/DDBJ whole genome shotgun (WGS) entry which is preliminary data.</text>
</comment>
<dbReference type="Proteomes" id="UP001597180">
    <property type="component" value="Unassembled WGS sequence"/>
</dbReference>
<name>A0ABW3UJI9_9BACL</name>
<feature type="transmembrane region" description="Helical" evidence="1">
    <location>
        <begin position="6"/>
        <end position="25"/>
    </location>
</feature>
<sequence length="224" mass="25248">MFSIIHVFLGLFSFFFLLFIFKTLLSLIQWNGRFKQNLIITAILFAAAFVLSRFIEDGLRIPIVDDFPVVQGLFIIALAIWLIMTYVNNKRLGKQYRMGAHSSFSCLHKYGIPQIPQTAMTAIYVTPDKVVIDWKNKYFELPLYKITGAAAVTQSILSNNYGYLTPEATKRIGRYLAIQYGLPGEPAKLLIFDMSTVFKAKAAASAVTYHLQESARSANGTIQL</sequence>
<keyword evidence="1" id="KW-0812">Transmembrane</keyword>
<protein>
    <submittedName>
        <fullName evidence="2">Uncharacterized protein</fullName>
    </submittedName>
</protein>
<evidence type="ECO:0000256" key="1">
    <source>
        <dbReference type="SAM" id="Phobius"/>
    </source>
</evidence>
<keyword evidence="1" id="KW-1133">Transmembrane helix</keyword>
<feature type="transmembrane region" description="Helical" evidence="1">
    <location>
        <begin position="67"/>
        <end position="87"/>
    </location>
</feature>
<keyword evidence="1" id="KW-0472">Membrane</keyword>
<accession>A0ABW3UJI9</accession>
<evidence type="ECO:0000313" key="2">
    <source>
        <dbReference type="EMBL" id="MFD1220933.1"/>
    </source>
</evidence>
<dbReference type="RefSeq" id="WP_345591927.1">
    <property type="nucleotide sequence ID" value="NZ_BAABJG010000029.1"/>
</dbReference>